<keyword evidence="2" id="KW-0732">Signal</keyword>
<accession>A0A916K0K1</accession>
<dbReference type="AlphaFoldDB" id="A0A916K0K1"/>
<evidence type="ECO:0000256" key="1">
    <source>
        <dbReference type="SAM" id="MobiDB-lite"/>
    </source>
</evidence>
<feature type="signal peptide" evidence="2">
    <location>
        <begin position="1"/>
        <end position="21"/>
    </location>
</feature>
<organism evidence="4 5">
    <name type="scientific">Leucobacter soli</name>
    <dbReference type="NCBI Taxonomy" id="2812850"/>
    <lineage>
        <taxon>Bacteria</taxon>
        <taxon>Bacillati</taxon>
        <taxon>Actinomycetota</taxon>
        <taxon>Actinomycetes</taxon>
        <taxon>Micrococcales</taxon>
        <taxon>Microbacteriaceae</taxon>
        <taxon>Leucobacter</taxon>
    </lineage>
</organism>
<dbReference type="Pfam" id="PF13529">
    <property type="entry name" value="Peptidase_C39_2"/>
    <property type="match status" value="1"/>
</dbReference>
<gene>
    <name evidence="4" type="ORF">LEUCIP111803_02417</name>
</gene>
<feature type="chain" id="PRO_5039423441" description="Peptidase C39-like domain-containing protein" evidence="2">
    <location>
        <begin position="22"/>
        <end position="327"/>
    </location>
</feature>
<dbReference type="InterPro" id="IPR039564">
    <property type="entry name" value="Peptidase_C39-like"/>
</dbReference>
<evidence type="ECO:0000313" key="5">
    <source>
        <dbReference type="Proteomes" id="UP000693892"/>
    </source>
</evidence>
<feature type="region of interest" description="Disordered" evidence="1">
    <location>
        <begin position="33"/>
        <end position="54"/>
    </location>
</feature>
<keyword evidence="5" id="KW-1185">Reference proteome</keyword>
<proteinExistence type="predicted"/>
<evidence type="ECO:0000256" key="2">
    <source>
        <dbReference type="SAM" id="SignalP"/>
    </source>
</evidence>
<dbReference type="RefSeq" id="WP_218116340.1">
    <property type="nucleotide sequence ID" value="NZ_CAJVAP010000038.1"/>
</dbReference>
<protein>
    <recommendedName>
        <fullName evidence="3">Peptidase C39-like domain-containing protein</fullName>
    </recommendedName>
</protein>
<dbReference type="EMBL" id="CAJVAP010000038">
    <property type="protein sequence ID" value="CAG7621202.1"/>
    <property type="molecule type" value="Genomic_DNA"/>
</dbReference>
<feature type="domain" description="Peptidase C39-like" evidence="3">
    <location>
        <begin position="156"/>
        <end position="295"/>
    </location>
</feature>
<comment type="caution">
    <text evidence="4">The sequence shown here is derived from an EMBL/GenBank/DDBJ whole genome shotgun (WGS) entry which is preliminary data.</text>
</comment>
<name>A0A916K0K1_9MICO</name>
<evidence type="ECO:0000259" key="3">
    <source>
        <dbReference type="Pfam" id="PF13529"/>
    </source>
</evidence>
<evidence type="ECO:0000313" key="4">
    <source>
        <dbReference type="EMBL" id="CAG7621202.1"/>
    </source>
</evidence>
<sequence>MQKKLLGMAVAALLVTTGVVATPQAAIADTAEELEQRAEDPLEPIDPLPAPKPVISGKAGVGGKLSVSASTRWEHPTVTYRWYVGTKSANMKLVGKSATLKIKDAWLGRKARVQVTGTEPGQPAVTKQSSTVEIGVQKRKGQAAPKYSKGWYNFRIPWKGQQKRYWCGPASAAIVLKKLGYTRSASGEKLTQRRLASSKYFKTEKNGRSLPRYVSSGLKKWIGKTQYRRINSPTTGELKRRISDSFTKTGRPVLVHITGKAGRPSVNHHGSYSYTHFMIIERWNPKTQKVVILDTGAKGHVWAKAKPRFTMKITDLKRYLKEYGIYA</sequence>
<dbReference type="Proteomes" id="UP000693892">
    <property type="component" value="Unassembled WGS sequence"/>
</dbReference>
<reference evidence="4" key="1">
    <citation type="submission" date="2021-06" db="EMBL/GenBank/DDBJ databases">
        <authorList>
            <person name="Criscuolo A."/>
        </authorList>
    </citation>
    <scope>NUCLEOTIDE SEQUENCE</scope>
    <source>
        <strain evidence="4">CIP111803</strain>
    </source>
</reference>